<reference evidence="5" key="2">
    <citation type="submission" date="2023-05" db="EMBL/GenBank/DDBJ databases">
        <authorList>
            <consortium name="Lawrence Berkeley National Laboratory"/>
            <person name="Steindorff A."/>
            <person name="Hensen N."/>
            <person name="Bonometti L."/>
            <person name="Westerberg I."/>
            <person name="Brannstrom I.O."/>
            <person name="Guillou S."/>
            <person name="Cros-Aarteil S."/>
            <person name="Calhoun S."/>
            <person name="Haridas S."/>
            <person name="Kuo A."/>
            <person name="Mondo S."/>
            <person name="Pangilinan J."/>
            <person name="Riley R."/>
            <person name="Labutti K."/>
            <person name="Andreopoulos B."/>
            <person name="Lipzen A."/>
            <person name="Chen C."/>
            <person name="Yanf M."/>
            <person name="Daum C."/>
            <person name="Ng V."/>
            <person name="Clum A."/>
            <person name="Ohm R."/>
            <person name="Martin F."/>
            <person name="Silar P."/>
            <person name="Natvig D."/>
            <person name="Lalanne C."/>
            <person name="Gautier V."/>
            <person name="Ament-Velasquez S.L."/>
            <person name="Kruys A."/>
            <person name="Hutchinson M.I."/>
            <person name="Powell A.J."/>
            <person name="Barry K."/>
            <person name="Miller A.N."/>
            <person name="Grigoriev I.V."/>
            <person name="Debuchy R."/>
            <person name="Gladieux P."/>
            <person name="Thoren M.H."/>
            <person name="Johannesson H."/>
        </authorList>
    </citation>
    <scope>NUCLEOTIDE SEQUENCE</scope>
    <source>
        <strain evidence="5">CBS 892.96</strain>
    </source>
</reference>
<evidence type="ECO:0000256" key="1">
    <source>
        <dbReference type="ARBA" id="ARBA00022741"/>
    </source>
</evidence>
<reference evidence="5" key="1">
    <citation type="journal article" date="2023" name="Mol. Phylogenet. Evol.">
        <title>Genome-scale phylogeny and comparative genomics of the fungal order Sordariales.</title>
        <authorList>
            <person name="Hensen N."/>
            <person name="Bonometti L."/>
            <person name="Westerberg I."/>
            <person name="Brannstrom I.O."/>
            <person name="Guillou S."/>
            <person name="Cros-Aarteil S."/>
            <person name="Calhoun S."/>
            <person name="Haridas S."/>
            <person name="Kuo A."/>
            <person name="Mondo S."/>
            <person name="Pangilinan J."/>
            <person name="Riley R."/>
            <person name="LaButti K."/>
            <person name="Andreopoulos B."/>
            <person name="Lipzen A."/>
            <person name="Chen C."/>
            <person name="Yan M."/>
            <person name="Daum C."/>
            <person name="Ng V."/>
            <person name="Clum A."/>
            <person name="Steindorff A."/>
            <person name="Ohm R.A."/>
            <person name="Martin F."/>
            <person name="Silar P."/>
            <person name="Natvig D.O."/>
            <person name="Lalanne C."/>
            <person name="Gautier V."/>
            <person name="Ament-Velasquez S.L."/>
            <person name="Kruys A."/>
            <person name="Hutchinson M.I."/>
            <person name="Powell A.J."/>
            <person name="Barry K."/>
            <person name="Miller A.N."/>
            <person name="Grigoriev I.V."/>
            <person name="Debuchy R."/>
            <person name="Gladieux P."/>
            <person name="Hiltunen Thoren M."/>
            <person name="Johannesson H."/>
        </authorList>
    </citation>
    <scope>NUCLEOTIDE SEQUENCE</scope>
    <source>
        <strain evidence="5">CBS 892.96</strain>
    </source>
</reference>
<dbReference type="PANTHER" id="PTHR45909">
    <property type="entry name" value="ADP-RIBOSYLATION FACTOR-RELATED PROTEIN 1"/>
    <property type="match status" value="1"/>
</dbReference>
<dbReference type="PRINTS" id="PR00449">
    <property type="entry name" value="RASTRNSFRMNG"/>
</dbReference>
<feature type="binding site" evidence="3">
    <location>
        <begin position="24"/>
        <end position="31"/>
    </location>
    <ligand>
        <name>GTP</name>
        <dbReference type="ChEBI" id="CHEBI:37565"/>
    </ligand>
</feature>
<keyword evidence="1 3" id="KW-0547">Nucleotide-binding</keyword>
<keyword evidence="4" id="KW-0479">Metal-binding</keyword>
<dbReference type="Pfam" id="PF00025">
    <property type="entry name" value="Arf"/>
    <property type="match status" value="1"/>
</dbReference>
<evidence type="ECO:0000256" key="2">
    <source>
        <dbReference type="ARBA" id="ARBA00023134"/>
    </source>
</evidence>
<dbReference type="GO" id="GO:0046872">
    <property type="term" value="F:metal ion binding"/>
    <property type="evidence" value="ECO:0007669"/>
    <property type="project" value="UniProtKB-KW"/>
</dbReference>
<feature type="binding site" evidence="3">
    <location>
        <position position="80"/>
    </location>
    <ligand>
        <name>GTP</name>
        <dbReference type="ChEBI" id="CHEBI:37565"/>
    </ligand>
</feature>
<dbReference type="GO" id="GO:0034067">
    <property type="term" value="P:protein localization to Golgi apparatus"/>
    <property type="evidence" value="ECO:0007669"/>
    <property type="project" value="TreeGrafter"/>
</dbReference>
<name>A0AAN6WCK4_9PEZI</name>
<dbReference type="Proteomes" id="UP001302321">
    <property type="component" value="Unassembled WGS sequence"/>
</dbReference>
<evidence type="ECO:0000256" key="3">
    <source>
        <dbReference type="PIRSR" id="PIRSR606689-1"/>
    </source>
</evidence>
<feature type="binding site" evidence="3">
    <location>
        <begin position="146"/>
        <end position="149"/>
    </location>
    <ligand>
        <name>GTP</name>
        <dbReference type="ChEBI" id="CHEBI:37565"/>
    </ligand>
</feature>
<dbReference type="FunFam" id="3.40.50.300:FF:001317">
    <property type="entry name" value="Putative ADP-ribosylation factor"/>
    <property type="match status" value="1"/>
</dbReference>
<dbReference type="EMBL" id="MU866120">
    <property type="protein sequence ID" value="KAK4179276.1"/>
    <property type="molecule type" value="Genomic_DNA"/>
</dbReference>
<comment type="caution">
    <text evidence="5">The sequence shown here is derived from an EMBL/GenBank/DDBJ whole genome shotgun (WGS) entry which is preliminary data.</text>
</comment>
<dbReference type="PANTHER" id="PTHR45909:SF1">
    <property type="entry name" value="ADP-RIBOSYLATION FACTOR-RELATED PROTEIN 1"/>
    <property type="match status" value="1"/>
</dbReference>
<accession>A0AAN6WCK4</accession>
<organism evidence="5 6">
    <name type="scientific">Triangularia setosa</name>
    <dbReference type="NCBI Taxonomy" id="2587417"/>
    <lineage>
        <taxon>Eukaryota</taxon>
        <taxon>Fungi</taxon>
        <taxon>Dikarya</taxon>
        <taxon>Ascomycota</taxon>
        <taxon>Pezizomycotina</taxon>
        <taxon>Sordariomycetes</taxon>
        <taxon>Sordariomycetidae</taxon>
        <taxon>Sordariales</taxon>
        <taxon>Podosporaceae</taxon>
        <taxon>Triangularia</taxon>
    </lineage>
</organism>
<dbReference type="SUPFAM" id="SSF52540">
    <property type="entry name" value="P-loop containing nucleoside triphosphate hydrolases"/>
    <property type="match status" value="1"/>
</dbReference>
<keyword evidence="6" id="KW-1185">Reference proteome</keyword>
<dbReference type="AlphaFoldDB" id="A0AAN6WCK4"/>
<gene>
    <name evidence="5" type="ORF">QBC36DRAFT_287758</name>
</gene>
<evidence type="ECO:0000313" key="6">
    <source>
        <dbReference type="Proteomes" id="UP001302321"/>
    </source>
</evidence>
<dbReference type="GO" id="GO:0006886">
    <property type="term" value="P:intracellular protein transport"/>
    <property type="evidence" value="ECO:0007669"/>
    <property type="project" value="TreeGrafter"/>
</dbReference>
<dbReference type="PROSITE" id="PS51417">
    <property type="entry name" value="ARF"/>
    <property type="match status" value="1"/>
</dbReference>
<dbReference type="SMART" id="SM00178">
    <property type="entry name" value="SAR"/>
    <property type="match status" value="1"/>
</dbReference>
<dbReference type="InterPro" id="IPR024156">
    <property type="entry name" value="Small_GTPase_ARF"/>
</dbReference>
<feature type="binding site" evidence="4">
    <location>
        <position position="31"/>
    </location>
    <ligand>
        <name>Mg(2+)</name>
        <dbReference type="ChEBI" id="CHEBI:18420"/>
    </ligand>
</feature>
<feature type="binding site" evidence="4">
    <location>
        <position position="58"/>
    </location>
    <ligand>
        <name>Mg(2+)</name>
        <dbReference type="ChEBI" id="CHEBI:18420"/>
    </ligand>
</feature>
<dbReference type="GO" id="GO:0003924">
    <property type="term" value="F:GTPase activity"/>
    <property type="evidence" value="ECO:0007669"/>
    <property type="project" value="InterPro"/>
</dbReference>
<dbReference type="InterPro" id="IPR027417">
    <property type="entry name" value="P-loop_NTPase"/>
</dbReference>
<dbReference type="GO" id="GO:0043001">
    <property type="term" value="P:Golgi to plasma membrane protein transport"/>
    <property type="evidence" value="ECO:0007669"/>
    <property type="project" value="TreeGrafter"/>
</dbReference>
<evidence type="ECO:0000313" key="5">
    <source>
        <dbReference type="EMBL" id="KAK4179276.1"/>
    </source>
</evidence>
<dbReference type="GO" id="GO:0005794">
    <property type="term" value="C:Golgi apparatus"/>
    <property type="evidence" value="ECO:0007669"/>
    <property type="project" value="TreeGrafter"/>
</dbReference>
<keyword evidence="4" id="KW-0460">Magnesium</keyword>
<dbReference type="Gene3D" id="3.40.50.300">
    <property type="entry name" value="P-loop containing nucleotide triphosphate hydrolases"/>
    <property type="match status" value="1"/>
</dbReference>
<dbReference type="InterPro" id="IPR006689">
    <property type="entry name" value="Small_GTPase_ARF/SAR"/>
</dbReference>
<keyword evidence="2 3" id="KW-0342">GTP-binding</keyword>
<dbReference type="SMART" id="SM00177">
    <property type="entry name" value="ARF"/>
    <property type="match status" value="1"/>
</dbReference>
<keyword evidence="5" id="KW-0378">Hydrolase</keyword>
<dbReference type="GO" id="GO:0005525">
    <property type="term" value="F:GTP binding"/>
    <property type="evidence" value="ECO:0007669"/>
    <property type="project" value="UniProtKB-KW"/>
</dbReference>
<sequence length="215" mass="24025">MYHLAKGLYRLATSKEEYSLLLLGLDNAGKTTFHEQVKSIFHPDGDGASAPNLKTVPTVGQNVSTIILPDMYLKIWDVGGQHSLRKLWQSYYASCHAIIFIIDSTDIGDGNLEHDSTGRLEECRLVLEDVLNHSETEGVPLLVLANKQDREDCVEVVRIKEGLVKKVFEGEKSGSIRDSRVLPVSALTGTGVKEAVDWVRSRVRWNREGRPPVMR</sequence>
<evidence type="ECO:0000256" key="4">
    <source>
        <dbReference type="PIRSR" id="PIRSR606689-2"/>
    </source>
</evidence>
<proteinExistence type="predicted"/>
<protein>
    <submittedName>
        <fullName evidence="5">P-loop containing nucleoside triphosphate hydrolase protein</fullName>
    </submittedName>
</protein>